<dbReference type="GO" id="GO:0016020">
    <property type="term" value="C:membrane"/>
    <property type="evidence" value="ECO:0007669"/>
    <property type="project" value="UniProtKB-SubCell"/>
</dbReference>
<proteinExistence type="predicted"/>
<dbReference type="AlphaFoldDB" id="A0A7V5LYD2"/>
<accession>A0A7V5LYD2</accession>
<keyword evidence="3 5" id="KW-1133">Transmembrane helix</keyword>
<name>A0A7V5LYD2_UNCAE</name>
<dbReference type="PANTHER" id="PTHR37306">
    <property type="entry name" value="COLICIN V PRODUCTION PROTEIN"/>
    <property type="match status" value="1"/>
</dbReference>
<evidence type="ECO:0000256" key="5">
    <source>
        <dbReference type="SAM" id="Phobius"/>
    </source>
</evidence>
<comment type="subcellular location">
    <subcellularLocation>
        <location evidence="1">Membrane</location>
        <topology evidence="1">Multi-pass membrane protein</topology>
    </subcellularLocation>
</comment>
<dbReference type="Pfam" id="PF02674">
    <property type="entry name" value="Colicin_V"/>
    <property type="match status" value="1"/>
</dbReference>
<dbReference type="EMBL" id="DRTT01000024">
    <property type="protein sequence ID" value="HHF98022.1"/>
    <property type="molecule type" value="Genomic_DNA"/>
</dbReference>
<gene>
    <name evidence="6" type="ORF">ENL39_00840</name>
</gene>
<comment type="caution">
    <text evidence="6">The sequence shown here is derived from an EMBL/GenBank/DDBJ whole genome shotgun (WGS) entry which is preliminary data.</text>
</comment>
<protein>
    <submittedName>
        <fullName evidence="6">CvpA family protein</fullName>
    </submittedName>
</protein>
<feature type="transmembrane region" description="Helical" evidence="5">
    <location>
        <begin position="106"/>
        <end position="126"/>
    </location>
</feature>
<keyword evidence="4 5" id="KW-0472">Membrane</keyword>
<dbReference type="GO" id="GO:0009403">
    <property type="term" value="P:toxin biosynthetic process"/>
    <property type="evidence" value="ECO:0007669"/>
    <property type="project" value="InterPro"/>
</dbReference>
<evidence type="ECO:0000256" key="4">
    <source>
        <dbReference type="ARBA" id="ARBA00023136"/>
    </source>
</evidence>
<dbReference type="Proteomes" id="UP000886070">
    <property type="component" value="Unassembled WGS sequence"/>
</dbReference>
<reference evidence="6" key="1">
    <citation type="journal article" date="2020" name="mSystems">
        <title>Genome- and Community-Level Interaction Insights into Carbon Utilization and Element Cycling Functions of Hydrothermarchaeota in Hydrothermal Sediment.</title>
        <authorList>
            <person name="Zhou Z."/>
            <person name="Liu Y."/>
            <person name="Xu W."/>
            <person name="Pan J."/>
            <person name="Luo Z.H."/>
            <person name="Li M."/>
        </authorList>
    </citation>
    <scope>NUCLEOTIDE SEQUENCE [LARGE SCALE GENOMIC DNA]</scope>
    <source>
        <strain evidence="6">HyVt-92</strain>
    </source>
</reference>
<dbReference type="PANTHER" id="PTHR37306:SF1">
    <property type="entry name" value="COLICIN V PRODUCTION PROTEIN"/>
    <property type="match status" value="1"/>
</dbReference>
<evidence type="ECO:0000256" key="3">
    <source>
        <dbReference type="ARBA" id="ARBA00022989"/>
    </source>
</evidence>
<dbReference type="InterPro" id="IPR003825">
    <property type="entry name" value="Colicin-V_CvpA"/>
</dbReference>
<evidence type="ECO:0000256" key="2">
    <source>
        <dbReference type="ARBA" id="ARBA00022692"/>
    </source>
</evidence>
<evidence type="ECO:0000256" key="1">
    <source>
        <dbReference type="ARBA" id="ARBA00004141"/>
    </source>
</evidence>
<evidence type="ECO:0000313" key="6">
    <source>
        <dbReference type="EMBL" id="HHF98022.1"/>
    </source>
</evidence>
<keyword evidence="2 5" id="KW-0812">Transmembrane</keyword>
<feature type="transmembrane region" description="Helical" evidence="5">
    <location>
        <begin position="66"/>
        <end position="86"/>
    </location>
</feature>
<sequence length="186" mass="19905">MSWIDVGLGAIILVFVIRGVLRGLIREGAGLAGILIGLVLGVNRYEELGKVIHTEFNSLPLKICNIASFIIIFGGVSILGAIAGIVLHDIFSRNSVARGLEEGGGFMLGLLEGAIVCSIILILLNLSPFSTKVNRWSENSLLKPYLLKVGPFVYDSIVSLTPGKAKNFMEKLDPLKLKNSLSGASK</sequence>
<organism evidence="6">
    <name type="scientific">Aerophobetes bacterium</name>
    <dbReference type="NCBI Taxonomy" id="2030807"/>
    <lineage>
        <taxon>Bacteria</taxon>
        <taxon>Candidatus Aerophobota</taxon>
    </lineage>
</organism>